<gene>
    <name evidence="2" type="ORF">GCM10009846_13690</name>
</gene>
<evidence type="ECO:0000256" key="1">
    <source>
        <dbReference type="SAM" id="Phobius"/>
    </source>
</evidence>
<accession>A0ABP5MEY5</accession>
<evidence type="ECO:0008006" key="4">
    <source>
        <dbReference type="Google" id="ProtNLM"/>
    </source>
</evidence>
<dbReference type="EMBL" id="BAAAQT010000005">
    <property type="protein sequence ID" value="GAA2173106.1"/>
    <property type="molecule type" value="Genomic_DNA"/>
</dbReference>
<sequence>MTTEDGTPRSLRLPLVGASFSTAIVRFFRKYVDFGGRASRSEYWWVVLALTLASFAVQIAADVADGPTPRGSESTIDFALPFVPGIGVPAVGLDSPWGVVASLLALAVLLPSLSLSWRRLHDTDRSGWWYLIVLIPVVGWIAMLIFMLQAPRPEGARFDRRSDERPIAPR</sequence>
<reference evidence="3" key="1">
    <citation type="journal article" date="2019" name="Int. J. Syst. Evol. Microbiol.">
        <title>The Global Catalogue of Microorganisms (GCM) 10K type strain sequencing project: providing services to taxonomists for standard genome sequencing and annotation.</title>
        <authorList>
            <consortium name="The Broad Institute Genomics Platform"/>
            <consortium name="The Broad Institute Genome Sequencing Center for Infectious Disease"/>
            <person name="Wu L."/>
            <person name="Ma J."/>
        </authorList>
    </citation>
    <scope>NUCLEOTIDE SEQUENCE [LARGE SCALE GENOMIC DNA]</scope>
    <source>
        <strain evidence="3">JCM 16026</strain>
    </source>
</reference>
<protein>
    <recommendedName>
        <fullName evidence="4">DUF805 domain-containing protein</fullName>
    </recommendedName>
</protein>
<keyword evidence="1" id="KW-0812">Transmembrane</keyword>
<keyword evidence="1" id="KW-0472">Membrane</keyword>
<dbReference type="Pfam" id="PF05656">
    <property type="entry name" value="DUF805"/>
    <property type="match status" value="1"/>
</dbReference>
<feature type="transmembrane region" description="Helical" evidence="1">
    <location>
        <begin position="128"/>
        <end position="148"/>
    </location>
</feature>
<keyword evidence="1" id="KW-1133">Transmembrane helix</keyword>
<dbReference type="Proteomes" id="UP001501599">
    <property type="component" value="Unassembled WGS sequence"/>
</dbReference>
<name>A0ABP5MEY5_9MICO</name>
<organism evidence="2 3">
    <name type="scientific">Agrococcus versicolor</name>
    <dbReference type="NCBI Taxonomy" id="501482"/>
    <lineage>
        <taxon>Bacteria</taxon>
        <taxon>Bacillati</taxon>
        <taxon>Actinomycetota</taxon>
        <taxon>Actinomycetes</taxon>
        <taxon>Micrococcales</taxon>
        <taxon>Microbacteriaceae</taxon>
        <taxon>Agrococcus</taxon>
    </lineage>
</organism>
<evidence type="ECO:0000313" key="3">
    <source>
        <dbReference type="Proteomes" id="UP001501599"/>
    </source>
</evidence>
<feature type="transmembrane region" description="Helical" evidence="1">
    <location>
        <begin position="97"/>
        <end position="116"/>
    </location>
</feature>
<dbReference type="PANTHER" id="PTHR34980">
    <property type="entry name" value="INNER MEMBRANE PROTEIN-RELATED-RELATED"/>
    <property type="match status" value="1"/>
</dbReference>
<proteinExistence type="predicted"/>
<feature type="transmembrane region" description="Helical" evidence="1">
    <location>
        <begin position="43"/>
        <end position="61"/>
    </location>
</feature>
<feature type="transmembrane region" description="Helical" evidence="1">
    <location>
        <begin position="12"/>
        <end position="31"/>
    </location>
</feature>
<dbReference type="RefSeq" id="WP_344342000.1">
    <property type="nucleotide sequence ID" value="NZ_BAAAQT010000005.1"/>
</dbReference>
<dbReference type="InterPro" id="IPR008523">
    <property type="entry name" value="DUF805"/>
</dbReference>
<evidence type="ECO:0000313" key="2">
    <source>
        <dbReference type="EMBL" id="GAA2173106.1"/>
    </source>
</evidence>
<comment type="caution">
    <text evidence="2">The sequence shown here is derived from an EMBL/GenBank/DDBJ whole genome shotgun (WGS) entry which is preliminary data.</text>
</comment>
<dbReference type="PANTHER" id="PTHR34980:SF2">
    <property type="entry name" value="INNER MEMBRANE PROTEIN YHAH-RELATED"/>
    <property type="match status" value="1"/>
</dbReference>
<keyword evidence="3" id="KW-1185">Reference proteome</keyword>